<protein>
    <submittedName>
        <fullName evidence="2">DUF4034 domain-containing protein</fullName>
    </submittedName>
</protein>
<organism evidence="2 3">
    <name type="scientific">Acinetobacter wuhouensis</name>
    <dbReference type="NCBI Taxonomy" id="1879050"/>
    <lineage>
        <taxon>Bacteria</taxon>
        <taxon>Pseudomonadati</taxon>
        <taxon>Pseudomonadota</taxon>
        <taxon>Gammaproteobacteria</taxon>
        <taxon>Moraxellales</taxon>
        <taxon>Moraxellaceae</taxon>
        <taxon>Acinetobacter</taxon>
    </lineage>
</organism>
<dbReference type="Gene3D" id="1.25.40.10">
    <property type="entry name" value="Tetratricopeptide repeat domain"/>
    <property type="match status" value="1"/>
</dbReference>
<dbReference type="Proteomes" id="UP000279962">
    <property type="component" value="Chromosome"/>
</dbReference>
<dbReference type="EMBL" id="CP033133">
    <property type="protein sequence ID" value="AYO54237.1"/>
    <property type="molecule type" value="Genomic_DNA"/>
</dbReference>
<evidence type="ECO:0000313" key="3">
    <source>
        <dbReference type="Proteomes" id="UP000279962"/>
    </source>
</evidence>
<reference evidence="2 3" key="1">
    <citation type="submission" date="2018-10" db="EMBL/GenBank/DDBJ databases">
        <title>The complete genome of Acinetobacter wuhouensis strain WCHAW010062.</title>
        <authorList>
            <person name="Hu Y."/>
            <person name="Long H."/>
            <person name="Feng Y."/>
            <person name="Zong Z."/>
        </authorList>
    </citation>
    <scope>NUCLEOTIDE SEQUENCE [LARGE SCALE GENOMIC DNA]</scope>
    <source>
        <strain evidence="2 3">WCHAW010062</strain>
    </source>
</reference>
<dbReference type="Pfam" id="PF13226">
    <property type="entry name" value="DUF4034"/>
    <property type="match status" value="1"/>
</dbReference>
<proteinExistence type="predicted"/>
<dbReference type="AlphaFoldDB" id="A0A3G2T3G0"/>
<dbReference type="SUPFAM" id="SSF81901">
    <property type="entry name" value="HCP-like"/>
    <property type="match status" value="1"/>
</dbReference>
<evidence type="ECO:0000259" key="1">
    <source>
        <dbReference type="Pfam" id="PF13226"/>
    </source>
</evidence>
<dbReference type="InterPro" id="IPR011990">
    <property type="entry name" value="TPR-like_helical_dom_sf"/>
</dbReference>
<evidence type="ECO:0000313" key="2">
    <source>
        <dbReference type="EMBL" id="AYO54237.1"/>
    </source>
</evidence>
<accession>A0A3G2T3G0</accession>
<name>A0A3G2T3G0_9GAMM</name>
<dbReference type="RefSeq" id="WP_087551856.1">
    <property type="nucleotide sequence ID" value="NZ_CP033133.1"/>
</dbReference>
<sequence>MIKAEYVHEAFRKDQKYPFGLLENRQFSELEKYFTELWHDRSSKTALQWEHDWFNFAYRMFHEMFLNQGPLALKHIEDWSKAYPESIYPYLMKVRYWGFWSAEYRGGTWANQVTEDMWDCAREAQKQVYATAMQALTFSSDCWSVAIHLLNTAARLDEPQWFEKWFTKQKTPQNLRHIIKPSYKELAALSGLHADLALQLPEQIPELLVPYIELRNSLDLPQKASALWLKVFIDQSKFGLVAAIDYCFYLLPRWGYSYEAITRFIQSDWCQHFSEIEKNELNFVMWYDSVEDSYSSEQTGEIKKHIQIAQDLLKRPLSDANRAKIYLRLAYFYWLLNESDPKILECYLHTVDEDIFDEYELRRAIEYWYKHARSNDFLGKIAISNRKILASASVLYGLLAQHGWSGIEKNPLVSQSWYEFAMTLEKPKKFPEGDDCCFYRVFKPFDAPEDYPLVIDMLHRASDLGYVNPSFTCGYIHSREDSSLYDVDIAKKYSTKAAEQGHYIAMYNVGVNYLNRGIKESETQPYPLLKQSLEYFEKTRIGLEKSRKDGTYEYEELESDIIDLYADRMFYYSFYPDLGDTIIPLLIEQGWNRHIKAMTALARLYADQADRPHYFNYPEAVKWCEAARLQDPENEDVMGAIDVVEQDSMKNILKYQFAVDKISADQMPGRQDVLF</sequence>
<dbReference type="InterPro" id="IPR025115">
    <property type="entry name" value="DUF4034"/>
</dbReference>
<feature type="domain" description="DUF4034" evidence="1">
    <location>
        <begin position="20"/>
        <end position="288"/>
    </location>
</feature>
<gene>
    <name evidence="2" type="ORF">CDG68_11595</name>
</gene>